<name>A0A833W247_9CERV</name>
<dbReference type="Proteomes" id="UP000631465">
    <property type="component" value="Unassembled WGS sequence"/>
</dbReference>
<protein>
    <submittedName>
        <fullName evidence="2">Uncharacterized protein</fullName>
    </submittedName>
</protein>
<comment type="caution">
    <text evidence="2">The sequence shown here is derived from an EMBL/GenBank/DDBJ whole genome shotgun (WGS) entry which is preliminary data.</text>
</comment>
<dbReference type="EMBL" id="WMHW01000401">
    <property type="protein sequence ID" value="KAF4008239.1"/>
    <property type="molecule type" value="Genomic_DNA"/>
</dbReference>
<evidence type="ECO:0000313" key="2">
    <source>
        <dbReference type="EMBL" id="KAF4008239.1"/>
    </source>
</evidence>
<evidence type="ECO:0000313" key="3">
    <source>
        <dbReference type="Proteomes" id="UP000631465"/>
    </source>
</evidence>
<sequence>MLLILLSVALLALSSAQGSVSGKNKGGGC</sequence>
<evidence type="ECO:0000256" key="1">
    <source>
        <dbReference type="SAM" id="SignalP"/>
    </source>
</evidence>
<dbReference type="AlphaFoldDB" id="A0A833W247"/>
<feature type="signal peptide" evidence="1">
    <location>
        <begin position="1"/>
        <end position="16"/>
    </location>
</feature>
<keyword evidence="3" id="KW-1185">Reference proteome</keyword>
<feature type="chain" id="PRO_5032661459" evidence="1">
    <location>
        <begin position="17"/>
        <end position="29"/>
    </location>
</feature>
<organism evidence="2 3">
    <name type="scientific">Cervus hanglu yarkandensis</name>
    <name type="common">Yarkand deer</name>
    <dbReference type="NCBI Taxonomy" id="84702"/>
    <lineage>
        <taxon>Eukaryota</taxon>
        <taxon>Metazoa</taxon>
        <taxon>Chordata</taxon>
        <taxon>Craniata</taxon>
        <taxon>Vertebrata</taxon>
        <taxon>Euteleostomi</taxon>
        <taxon>Mammalia</taxon>
        <taxon>Eutheria</taxon>
        <taxon>Laurasiatheria</taxon>
        <taxon>Artiodactyla</taxon>
        <taxon>Ruminantia</taxon>
        <taxon>Pecora</taxon>
        <taxon>Cervidae</taxon>
        <taxon>Cervinae</taxon>
        <taxon>Cervus</taxon>
    </lineage>
</organism>
<gene>
    <name evidence="2" type="ORF">G4228_019916</name>
</gene>
<reference evidence="2 3" key="1">
    <citation type="submission" date="2019-10" db="EMBL/GenBank/DDBJ databases">
        <title>Chromosome-level genome assembly of Tarim red deer.</title>
        <authorList>
            <person name="Ba H."/>
        </authorList>
    </citation>
    <scope>NUCLEOTIDE SEQUENCE [LARGE SCALE GENOMIC DNA]</scope>
    <source>
        <strain evidence="2">CEY-2017</strain>
        <tissue evidence="2">Blood</tissue>
    </source>
</reference>
<accession>A0A833W247</accession>
<proteinExistence type="predicted"/>
<keyword evidence="1" id="KW-0732">Signal</keyword>